<evidence type="ECO:0000256" key="7">
    <source>
        <dbReference type="ARBA" id="ARBA00022729"/>
    </source>
</evidence>
<feature type="compositionally biased region" description="Low complexity" evidence="14">
    <location>
        <begin position="251"/>
        <end position="270"/>
    </location>
</feature>
<feature type="transmembrane region" description="Helical" evidence="15">
    <location>
        <begin position="133"/>
        <end position="151"/>
    </location>
</feature>
<accession>A0A0C3LKG5</accession>
<dbReference type="PANTHER" id="PTHR15929">
    <property type="entry name" value="STORE-OPERATED CALCIUM ENTRY-ASSOCIATED REGULATORY FACTOR"/>
    <property type="match status" value="1"/>
</dbReference>
<keyword evidence="9" id="KW-0106">Calcium</keyword>
<dbReference type="Proteomes" id="UP000054248">
    <property type="component" value="Unassembled WGS sequence"/>
</dbReference>
<evidence type="ECO:0000256" key="8">
    <source>
        <dbReference type="ARBA" id="ARBA00022824"/>
    </source>
</evidence>
<keyword evidence="12 15" id="KW-0472">Membrane</keyword>
<evidence type="ECO:0000256" key="12">
    <source>
        <dbReference type="ARBA" id="ARBA00023136"/>
    </source>
</evidence>
<evidence type="ECO:0000256" key="14">
    <source>
        <dbReference type="SAM" id="MobiDB-lite"/>
    </source>
</evidence>
<dbReference type="GO" id="GO:0006816">
    <property type="term" value="P:calcium ion transport"/>
    <property type="evidence" value="ECO:0007669"/>
    <property type="project" value="UniProtKB-KW"/>
</dbReference>
<evidence type="ECO:0000256" key="9">
    <source>
        <dbReference type="ARBA" id="ARBA00022837"/>
    </source>
</evidence>
<keyword evidence="17" id="KW-1185">Reference proteome</keyword>
<dbReference type="GO" id="GO:2001256">
    <property type="term" value="P:regulation of store-operated calcium entry"/>
    <property type="evidence" value="ECO:0007669"/>
    <property type="project" value="InterPro"/>
</dbReference>
<proteinExistence type="inferred from homology"/>
<evidence type="ECO:0000256" key="11">
    <source>
        <dbReference type="ARBA" id="ARBA00023065"/>
    </source>
</evidence>
<feature type="compositionally biased region" description="Gly residues" evidence="14">
    <location>
        <begin position="276"/>
        <end position="287"/>
    </location>
</feature>
<keyword evidence="5" id="KW-0109">Calcium transport</keyword>
<sequence>MAPEPILLESIKSLTFYKDEMTSARRTSPIPQLTCIGKACALYQPEAVQCVNTGGTGVDINWKCEADLPAALRFGRISVGCEGWSRSGDPYVLKGSCGLEYRLIQVPNQFNANPDHSNSSSWSSFKGWSAIDMLYYAFWIGILVWMLWAFLKPCIPSLRSSRNTPNRRPGGGSRPNTYPGSGGGYSSSRHNPPPPPYSERPPKDTSSSSGSGRNWQPGFWTGLGLGAAGTYLATGRNQNNNPQYDWERSQFAAAPQPSARQASSNPPASSYRAMGQGEGSSSGGGSLGPTRRATGYGGTNVR</sequence>
<evidence type="ECO:0000256" key="10">
    <source>
        <dbReference type="ARBA" id="ARBA00022989"/>
    </source>
</evidence>
<dbReference type="HOGENOM" id="CLU_046802_1_1_1"/>
<evidence type="ECO:0000256" key="15">
    <source>
        <dbReference type="SAM" id="Phobius"/>
    </source>
</evidence>
<dbReference type="GO" id="GO:0005789">
    <property type="term" value="C:endoplasmic reticulum membrane"/>
    <property type="evidence" value="ECO:0007669"/>
    <property type="project" value="UniProtKB-SubCell"/>
</dbReference>
<dbReference type="InterPro" id="IPR009567">
    <property type="entry name" value="SARAF"/>
</dbReference>
<dbReference type="PANTHER" id="PTHR15929:SF0">
    <property type="entry name" value="STORE-OPERATED CALCIUM ENTRY-ASSOCIATED REGULATORY FACTOR"/>
    <property type="match status" value="1"/>
</dbReference>
<feature type="region of interest" description="Disordered" evidence="14">
    <location>
        <begin position="251"/>
        <end position="302"/>
    </location>
</feature>
<keyword evidence="4" id="KW-0813">Transport</keyword>
<evidence type="ECO:0000256" key="6">
    <source>
        <dbReference type="ARBA" id="ARBA00022692"/>
    </source>
</evidence>
<evidence type="ECO:0000256" key="5">
    <source>
        <dbReference type="ARBA" id="ARBA00022568"/>
    </source>
</evidence>
<dbReference type="Pfam" id="PF06682">
    <property type="entry name" value="SARAF"/>
    <property type="match status" value="1"/>
</dbReference>
<dbReference type="AlphaFoldDB" id="A0A0C3LKG5"/>
<evidence type="ECO:0000256" key="4">
    <source>
        <dbReference type="ARBA" id="ARBA00022448"/>
    </source>
</evidence>
<keyword evidence="7" id="KW-0732">Signal</keyword>
<evidence type="ECO:0000256" key="13">
    <source>
        <dbReference type="ARBA" id="ARBA00031116"/>
    </source>
</evidence>
<keyword evidence="11" id="KW-0406">Ion transport</keyword>
<gene>
    <name evidence="16" type="ORF">M407DRAFT_88632</name>
</gene>
<keyword evidence="8" id="KW-0256">Endoplasmic reticulum</keyword>
<dbReference type="OrthoDB" id="20303at2759"/>
<name>A0A0C3LKG5_9AGAM</name>
<comment type="subcellular location">
    <subcellularLocation>
        <location evidence="1">Endoplasmic reticulum membrane</location>
        <topology evidence="1">Single-pass type I membrane protein</topology>
    </subcellularLocation>
</comment>
<dbReference type="EMBL" id="KN822942">
    <property type="protein sequence ID" value="KIO34618.1"/>
    <property type="molecule type" value="Genomic_DNA"/>
</dbReference>
<evidence type="ECO:0000313" key="16">
    <source>
        <dbReference type="EMBL" id="KIO34618.1"/>
    </source>
</evidence>
<organism evidence="16 17">
    <name type="scientific">Tulasnella calospora MUT 4182</name>
    <dbReference type="NCBI Taxonomy" id="1051891"/>
    <lineage>
        <taxon>Eukaryota</taxon>
        <taxon>Fungi</taxon>
        <taxon>Dikarya</taxon>
        <taxon>Basidiomycota</taxon>
        <taxon>Agaricomycotina</taxon>
        <taxon>Agaricomycetes</taxon>
        <taxon>Cantharellales</taxon>
        <taxon>Tulasnellaceae</taxon>
        <taxon>Tulasnella</taxon>
    </lineage>
</organism>
<comment type="similarity">
    <text evidence="2">Belongs to the SARAF family.</text>
</comment>
<keyword evidence="10 15" id="KW-1133">Transmembrane helix</keyword>
<feature type="compositionally biased region" description="Polar residues" evidence="14">
    <location>
        <begin position="204"/>
        <end position="214"/>
    </location>
</feature>
<keyword evidence="6 15" id="KW-0812">Transmembrane</keyword>
<evidence type="ECO:0000313" key="17">
    <source>
        <dbReference type="Proteomes" id="UP000054248"/>
    </source>
</evidence>
<protein>
    <recommendedName>
        <fullName evidence="3">Store-operated calcium entry-associated regulatory factor</fullName>
    </recommendedName>
    <alternativeName>
        <fullName evidence="13">Transmembrane protein 66</fullName>
    </alternativeName>
</protein>
<reference evidence="16 17" key="1">
    <citation type="submission" date="2014-04" db="EMBL/GenBank/DDBJ databases">
        <authorList>
            <consortium name="DOE Joint Genome Institute"/>
            <person name="Kuo A."/>
            <person name="Girlanda M."/>
            <person name="Perotto S."/>
            <person name="Kohler A."/>
            <person name="Nagy L.G."/>
            <person name="Floudas D."/>
            <person name="Copeland A."/>
            <person name="Barry K.W."/>
            <person name="Cichocki N."/>
            <person name="Veneault-Fourrey C."/>
            <person name="LaButti K."/>
            <person name="Lindquist E.A."/>
            <person name="Lipzen A."/>
            <person name="Lundell T."/>
            <person name="Morin E."/>
            <person name="Murat C."/>
            <person name="Sun H."/>
            <person name="Tunlid A."/>
            <person name="Henrissat B."/>
            <person name="Grigoriev I.V."/>
            <person name="Hibbett D.S."/>
            <person name="Martin F."/>
            <person name="Nordberg H.P."/>
            <person name="Cantor M.N."/>
            <person name="Hua S.X."/>
        </authorList>
    </citation>
    <scope>NUCLEOTIDE SEQUENCE [LARGE SCALE GENOMIC DNA]</scope>
    <source>
        <strain evidence="16 17">MUT 4182</strain>
    </source>
</reference>
<evidence type="ECO:0000256" key="1">
    <source>
        <dbReference type="ARBA" id="ARBA00004115"/>
    </source>
</evidence>
<evidence type="ECO:0000256" key="2">
    <source>
        <dbReference type="ARBA" id="ARBA00006833"/>
    </source>
</evidence>
<evidence type="ECO:0000256" key="3">
    <source>
        <dbReference type="ARBA" id="ARBA00016584"/>
    </source>
</evidence>
<dbReference type="STRING" id="1051891.A0A0C3LKG5"/>
<feature type="region of interest" description="Disordered" evidence="14">
    <location>
        <begin position="160"/>
        <end position="214"/>
    </location>
</feature>
<reference evidence="17" key="2">
    <citation type="submission" date="2015-01" db="EMBL/GenBank/DDBJ databases">
        <title>Evolutionary Origins and Diversification of the Mycorrhizal Mutualists.</title>
        <authorList>
            <consortium name="DOE Joint Genome Institute"/>
            <consortium name="Mycorrhizal Genomics Consortium"/>
            <person name="Kohler A."/>
            <person name="Kuo A."/>
            <person name="Nagy L.G."/>
            <person name="Floudas D."/>
            <person name="Copeland A."/>
            <person name="Barry K.W."/>
            <person name="Cichocki N."/>
            <person name="Veneault-Fourrey C."/>
            <person name="LaButti K."/>
            <person name="Lindquist E.A."/>
            <person name="Lipzen A."/>
            <person name="Lundell T."/>
            <person name="Morin E."/>
            <person name="Murat C."/>
            <person name="Riley R."/>
            <person name="Ohm R."/>
            <person name="Sun H."/>
            <person name="Tunlid A."/>
            <person name="Henrissat B."/>
            <person name="Grigoriev I.V."/>
            <person name="Hibbett D.S."/>
            <person name="Martin F."/>
        </authorList>
    </citation>
    <scope>NUCLEOTIDE SEQUENCE [LARGE SCALE GENOMIC DNA]</scope>
    <source>
        <strain evidence="17">MUT 4182</strain>
    </source>
</reference>